<dbReference type="NCBIfam" id="TIGR03611">
    <property type="entry name" value="RutD"/>
    <property type="match status" value="1"/>
</dbReference>
<dbReference type="HAMAP" id="MF_00832">
    <property type="entry name" value="RutD"/>
    <property type="match status" value="1"/>
</dbReference>
<dbReference type="Proteomes" id="UP001156870">
    <property type="component" value="Unassembled WGS sequence"/>
</dbReference>
<gene>
    <name evidence="2 4" type="primary">rutD</name>
    <name evidence="4" type="ORF">GCM10007877_33160</name>
</gene>
<dbReference type="GO" id="GO:0016811">
    <property type="term" value="F:hydrolase activity, acting on carbon-nitrogen (but not peptide) bonds, in linear amides"/>
    <property type="evidence" value="ECO:0007669"/>
    <property type="project" value="InterPro"/>
</dbReference>
<dbReference type="SUPFAM" id="SSF53474">
    <property type="entry name" value="alpha/beta-Hydrolases"/>
    <property type="match status" value="1"/>
</dbReference>
<comment type="catalytic activity">
    <reaction evidence="2">
        <text>carbamate + 2 H(+) = NH4(+) + CO2</text>
        <dbReference type="Rhea" id="RHEA:15649"/>
        <dbReference type="ChEBI" id="CHEBI:13941"/>
        <dbReference type="ChEBI" id="CHEBI:15378"/>
        <dbReference type="ChEBI" id="CHEBI:16526"/>
        <dbReference type="ChEBI" id="CHEBI:28938"/>
    </reaction>
</comment>
<keyword evidence="5" id="KW-1185">Reference proteome</keyword>
<dbReference type="Gene3D" id="3.40.50.1820">
    <property type="entry name" value="alpha/beta hydrolase"/>
    <property type="match status" value="1"/>
</dbReference>
<dbReference type="EC" id="3.5.1.-" evidence="2"/>
<evidence type="ECO:0000313" key="5">
    <source>
        <dbReference type="Proteomes" id="UP001156870"/>
    </source>
</evidence>
<evidence type="ECO:0000313" key="4">
    <source>
        <dbReference type="EMBL" id="GLS27597.1"/>
    </source>
</evidence>
<dbReference type="RefSeq" id="WP_232592521.1">
    <property type="nucleotide sequence ID" value="NZ_BSPD01000085.1"/>
</dbReference>
<dbReference type="InterPro" id="IPR029058">
    <property type="entry name" value="AB_hydrolase_fold"/>
</dbReference>
<dbReference type="PRINTS" id="PR00111">
    <property type="entry name" value="ABHYDROLASE"/>
</dbReference>
<proteinExistence type="inferred from homology"/>
<comment type="caution">
    <text evidence="4">The sequence shown here is derived from an EMBL/GenBank/DDBJ whole genome shotgun (WGS) entry which is preliminary data.</text>
</comment>
<feature type="domain" description="AB hydrolase-1" evidence="3">
    <location>
        <begin position="14"/>
        <end position="119"/>
    </location>
</feature>
<comment type="similarity">
    <text evidence="2">Belongs to the AB hydrolase superfamily. Hydrolase RutD family.</text>
</comment>
<dbReference type="EMBL" id="BSPD01000085">
    <property type="protein sequence ID" value="GLS27597.1"/>
    <property type="molecule type" value="Genomic_DNA"/>
</dbReference>
<keyword evidence="1 2" id="KW-0378">Hydrolase</keyword>
<dbReference type="GO" id="GO:0019740">
    <property type="term" value="P:nitrogen utilization"/>
    <property type="evidence" value="ECO:0007669"/>
    <property type="project" value="UniProtKB-UniRule"/>
</dbReference>
<comment type="function">
    <text evidence="2">Involved in pyrimidine catabolism. May facilitate the hydrolysis of carbamate, a reaction that can also occur spontaneously.</text>
</comment>
<reference evidence="4 5" key="1">
    <citation type="journal article" date="2014" name="Int. J. Syst. Evol. Microbiol.">
        <title>Complete genome sequence of Corynebacterium casei LMG S-19264T (=DSM 44701T), isolated from a smear-ripened cheese.</title>
        <authorList>
            <consortium name="US DOE Joint Genome Institute (JGI-PGF)"/>
            <person name="Walter F."/>
            <person name="Albersmeier A."/>
            <person name="Kalinowski J."/>
            <person name="Ruckert C."/>
        </authorList>
    </citation>
    <scope>NUCLEOTIDE SEQUENCE [LARGE SCALE GENOMIC DNA]</scope>
    <source>
        <strain evidence="4 5">NBRC 110095</strain>
    </source>
</reference>
<name>A0AA37TEK7_9GAMM</name>
<dbReference type="Pfam" id="PF00561">
    <property type="entry name" value="Abhydrolase_1"/>
    <property type="match status" value="1"/>
</dbReference>
<protein>
    <recommendedName>
        <fullName evidence="2">Putative carbamate hydrolase RutD</fullName>
        <ecNumber evidence="2">3.5.1.-</ecNumber>
    </recommendedName>
    <alternativeName>
        <fullName evidence="2">Aminohydrolase</fullName>
    </alternativeName>
</protein>
<dbReference type="InterPro" id="IPR000073">
    <property type="entry name" value="AB_hydrolase_1"/>
</dbReference>
<accession>A0AA37TEK7</accession>
<dbReference type="InterPro" id="IPR019913">
    <property type="entry name" value="Pyrimidine_utilisation_RutD"/>
</dbReference>
<dbReference type="AlphaFoldDB" id="A0AA37TEK7"/>
<organism evidence="4 5">
    <name type="scientific">Marinibactrum halimedae</name>
    <dbReference type="NCBI Taxonomy" id="1444977"/>
    <lineage>
        <taxon>Bacteria</taxon>
        <taxon>Pseudomonadati</taxon>
        <taxon>Pseudomonadota</taxon>
        <taxon>Gammaproteobacteria</taxon>
        <taxon>Cellvibrionales</taxon>
        <taxon>Cellvibrionaceae</taxon>
        <taxon>Marinibactrum</taxon>
    </lineage>
</organism>
<dbReference type="PANTHER" id="PTHR43798">
    <property type="entry name" value="MONOACYLGLYCEROL LIPASE"/>
    <property type="match status" value="1"/>
</dbReference>
<dbReference type="GO" id="GO:0016020">
    <property type="term" value="C:membrane"/>
    <property type="evidence" value="ECO:0007669"/>
    <property type="project" value="TreeGrafter"/>
</dbReference>
<evidence type="ECO:0000256" key="1">
    <source>
        <dbReference type="ARBA" id="ARBA00022801"/>
    </source>
</evidence>
<evidence type="ECO:0000259" key="3">
    <source>
        <dbReference type="Pfam" id="PF00561"/>
    </source>
</evidence>
<evidence type="ECO:0000256" key="2">
    <source>
        <dbReference type="HAMAP-Rule" id="MF_00832"/>
    </source>
</evidence>
<dbReference type="PANTHER" id="PTHR43798:SF33">
    <property type="entry name" value="HYDROLASE, PUTATIVE (AFU_ORTHOLOGUE AFUA_2G14860)-RELATED"/>
    <property type="match status" value="1"/>
</dbReference>
<dbReference type="GO" id="GO:0006212">
    <property type="term" value="P:uracil catabolic process"/>
    <property type="evidence" value="ECO:0007669"/>
    <property type="project" value="UniProtKB-UniRule"/>
</dbReference>
<dbReference type="InterPro" id="IPR050266">
    <property type="entry name" value="AB_hydrolase_sf"/>
</dbReference>
<sequence length="259" mass="29232">MHYELHGLTESSAPTLVFISGLGGSANYWKPQLPAFIDQYRVLVYDQLGTGRSPATLSDQYSIQDMANELKELLESLTIQCCHIIGHALGGLVALHIAQTNPELLDSIVLVNAWSQINPHTERCFSIRKAILDNCSKEDYLHMQALLLYPPDWIASNVELLKEEEQHWLSNFPDKSNLLARINALSEFDIESELHSIHVNSLIIANKDDTLVPWQRSEILAEHLPQSTFTLMDYGGHACTVTEPKKFNQILITHLNHNL</sequence>